<dbReference type="CDD" id="cd06171">
    <property type="entry name" value="Sigma70_r4"/>
    <property type="match status" value="1"/>
</dbReference>
<gene>
    <name evidence="7" type="ORF">I5L03_05610</name>
</gene>
<keyword evidence="8" id="KW-1185">Reference proteome</keyword>
<protein>
    <submittedName>
        <fullName evidence="7">RNA polymerase sigma factor</fullName>
    </submittedName>
</protein>
<keyword evidence="2" id="KW-0805">Transcription regulation</keyword>
<evidence type="ECO:0000313" key="8">
    <source>
        <dbReference type="Proteomes" id="UP000602442"/>
    </source>
</evidence>
<accession>A0ABS0N285</accession>
<dbReference type="InterPro" id="IPR013249">
    <property type="entry name" value="RNA_pol_sigma70_r4_t2"/>
</dbReference>
<feature type="domain" description="RNA polymerase sigma-70 region 2" evidence="5">
    <location>
        <begin position="27"/>
        <end position="93"/>
    </location>
</feature>
<dbReference type="InterPro" id="IPR014284">
    <property type="entry name" value="RNA_pol_sigma-70_dom"/>
</dbReference>
<dbReference type="SUPFAM" id="SSF88659">
    <property type="entry name" value="Sigma3 and sigma4 domains of RNA polymerase sigma factors"/>
    <property type="match status" value="1"/>
</dbReference>
<dbReference type="Pfam" id="PF08281">
    <property type="entry name" value="Sigma70_r4_2"/>
    <property type="match status" value="1"/>
</dbReference>
<dbReference type="NCBIfam" id="TIGR02937">
    <property type="entry name" value="sigma70-ECF"/>
    <property type="match status" value="1"/>
</dbReference>
<organism evidence="7 8">
    <name type="scientific">Aurantiacibacter sediminis</name>
    <dbReference type="NCBI Taxonomy" id="2793064"/>
    <lineage>
        <taxon>Bacteria</taxon>
        <taxon>Pseudomonadati</taxon>
        <taxon>Pseudomonadota</taxon>
        <taxon>Alphaproteobacteria</taxon>
        <taxon>Sphingomonadales</taxon>
        <taxon>Erythrobacteraceae</taxon>
        <taxon>Aurantiacibacter</taxon>
    </lineage>
</organism>
<keyword evidence="4" id="KW-0804">Transcription</keyword>
<evidence type="ECO:0000313" key="7">
    <source>
        <dbReference type="EMBL" id="MBH5322057.1"/>
    </source>
</evidence>
<comment type="similarity">
    <text evidence="1">Belongs to the sigma-70 factor family. ECF subfamily.</text>
</comment>
<dbReference type="SUPFAM" id="SSF88946">
    <property type="entry name" value="Sigma2 domain of RNA polymerase sigma factors"/>
    <property type="match status" value="1"/>
</dbReference>
<feature type="domain" description="RNA polymerase sigma factor 70 region 4 type 2" evidence="6">
    <location>
        <begin position="119"/>
        <end position="170"/>
    </location>
</feature>
<dbReference type="InterPro" id="IPR036388">
    <property type="entry name" value="WH-like_DNA-bd_sf"/>
</dbReference>
<comment type="caution">
    <text evidence="7">The sequence shown here is derived from an EMBL/GenBank/DDBJ whole genome shotgun (WGS) entry which is preliminary data.</text>
</comment>
<dbReference type="Pfam" id="PF04542">
    <property type="entry name" value="Sigma70_r2"/>
    <property type="match status" value="1"/>
</dbReference>
<evidence type="ECO:0000259" key="5">
    <source>
        <dbReference type="Pfam" id="PF04542"/>
    </source>
</evidence>
<dbReference type="EMBL" id="JAEANY010000002">
    <property type="protein sequence ID" value="MBH5322057.1"/>
    <property type="molecule type" value="Genomic_DNA"/>
</dbReference>
<dbReference type="Gene3D" id="1.10.1740.10">
    <property type="match status" value="1"/>
</dbReference>
<evidence type="ECO:0000256" key="4">
    <source>
        <dbReference type="ARBA" id="ARBA00023163"/>
    </source>
</evidence>
<dbReference type="RefSeq" id="WP_197920784.1">
    <property type="nucleotide sequence ID" value="NZ_CAWPTA010000007.1"/>
</dbReference>
<evidence type="ECO:0000256" key="2">
    <source>
        <dbReference type="ARBA" id="ARBA00023015"/>
    </source>
</evidence>
<evidence type="ECO:0000256" key="3">
    <source>
        <dbReference type="ARBA" id="ARBA00023082"/>
    </source>
</evidence>
<dbReference type="InterPro" id="IPR039425">
    <property type="entry name" value="RNA_pol_sigma-70-like"/>
</dbReference>
<evidence type="ECO:0000259" key="6">
    <source>
        <dbReference type="Pfam" id="PF08281"/>
    </source>
</evidence>
<evidence type="ECO:0000256" key="1">
    <source>
        <dbReference type="ARBA" id="ARBA00010641"/>
    </source>
</evidence>
<keyword evidence="3" id="KW-0731">Sigma factor</keyword>
<name>A0ABS0N285_9SPHN</name>
<dbReference type="InterPro" id="IPR013325">
    <property type="entry name" value="RNA_pol_sigma_r2"/>
</dbReference>
<dbReference type="InterPro" id="IPR007627">
    <property type="entry name" value="RNA_pol_sigma70_r2"/>
</dbReference>
<dbReference type="PANTHER" id="PTHR43133">
    <property type="entry name" value="RNA POLYMERASE ECF-TYPE SIGMA FACTO"/>
    <property type="match status" value="1"/>
</dbReference>
<dbReference type="InterPro" id="IPR013324">
    <property type="entry name" value="RNA_pol_sigma_r3/r4-like"/>
</dbReference>
<reference evidence="7 8" key="1">
    <citation type="submission" date="2020-11" db="EMBL/GenBank/DDBJ databases">
        <title>Erythrobacter sediminis sp. nov., a marine bacterium from a tidal flat of Garorim Bay.</title>
        <authorList>
            <person name="Kim D."/>
            <person name="Yoo Y."/>
            <person name="Kim J.-J."/>
        </authorList>
    </citation>
    <scope>NUCLEOTIDE SEQUENCE [LARGE SCALE GENOMIC DNA]</scope>
    <source>
        <strain evidence="7 8">JGD-13</strain>
    </source>
</reference>
<dbReference type="Proteomes" id="UP000602442">
    <property type="component" value="Unassembled WGS sequence"/>
</dbReference>
<dbReference type="Gene3D" id="1.10.10.10">
    <property type="entry name" value="Winged helix-like DNA-binding domain superfamily/Winged helix DNA-binding domain"/>
    <property type="match status" value="1"/>
</dbReference>
<sequence length="179" mass="19437">MANTQRVYDELLVTLFIGGDRQAGERLAKRWHPRLLRAARRMLGDADLAQSAAQQSWVAIIGGIGSLSDPARFAPWTFAILRRKCADAIRGEQVRRQRAGAVEPDELPAAGSPGDDALAVNQAIATLPDDQRLAAHLFYVEGFTLAEIAEVQGVPQGTAKTRLFHARRKLKAALSGDVT</sequence>
<proteinExistence type="inferred from homology"/>
<dbReference type="PANTHER" id="PTHR43133:SF25">
    <property type="entry name" value="RNA POLYMERASE SIGMA FACTOR RFAY-RELATED"/>
    <property type="match status" value="1"/>
</dbReference>